<evidence type="ECO:0000313" key="3">
    <source>
        <dbReference type="Proteomes" id="UP001558613"/>
    </source>
</evidence>
<proteinExistence type="predicted"/>
<evidence type="ECO:0000256" key="1">
    <source>
        <dbReference type="SAM" id="MobiDB-lite"/>
    </source>
</evidence>
<protein>
    <submittedName>
        <fullName evidence="2">Uncharacterized protein</fullName>
    </submittedName>
</protein>
<dbReference type="EMBL" id="JAYMGO010000007">
    <property type="protein sequence ID" value="KAL1271893.1"/>
    <property type="molecule type" value="Genomic_DNA"/>
</dbReference>
<comment type="caution">
    <text evidence="2">The sequence shown here is derived from an EMBL/GenBank/DDBJ whole genome shotgun (WGS) entry which is preliminary data.</text>
</comment>
<reference evidence="2 3" key="1">
    <citation type="submission" date="2023-09" db="EMBL/GenBank/DDBJ databases">
        <authorList>
            <person name="Wang M."/>
        </authorList>
    </citation>
    <scope>NUCLEOTIDE SEQUENCE [LARGE SCALE GENOMIC DNA]</scope>
    <source>
        <strain evidence="2">GT-2023</strain>
        <tissue evidence="2">Liver</tissue>
    </source>
</reference>
<evidence type="ECO:0000313" key="2">
    <source>
        <dbReference type="EMBL" id="KAL1271893.1"/>
    </source>
</evidence>
<accession>A0ABR3N4L4</accession>
<organism evidence="2 3">
    <name type="scientific">Cirrhinus molitorella</name>
    <name type="common">mud carp</name>
    <dbReference type="NCBI Taxonomy" id="172907"/>
    <lineage>
        <taxon>Eukaryota</taxon>
        <taxon>Metazoa</taxon>
        <taxon>Chordata</taxon>
        <taxon>Craniata</taxon>
        <taxon>Vertebrata</taxon>
        <taxon>Euteleostomi</taxon>
        <taxon>Actinopterygii</taxon>
        <taxon>Neopterygii</taxon>
        <taxon>Teleostei</taxon>
        <taxon>Ostariophysi</taxon>
        <taxon>Cypriniformes</taxon>
        <taxon>Cyprinidae</taxon>
        <taxon>Labeoninae</taxon>
        <taxon>Labeonini</taxon>
        <taxon>Cirrhinus</taxon>
    </lineage>
</organism>
<keyword evidence="3" id="KW-1185">Reference proteome</keyword>
<name>A0ABR3N4L4_9TELE</name>
<sequence length="85" mass="9684">MEIQAWLVEVRVTAAFPWGFRSILKKKEGKNLCEVQRKAASAATVSRAPSQRDRRRSRPPSLAFHPLICLWVTGEIDEVMPHKSL</sequence>
<gene>
    <name evidence="2" type="ORF">QQF64_030909</name>
</gene>
<feature type="region of interest" description="Disordered" evidence="1">
    <location>
        <begin position="40"/>
        <end position="59"/>
    </location>
</feature>
<dbReference type="Proteomes" id="UP001558613">
    <property type="component" value="Unassembled WGS sequence"/>
</dbReference>